<evidence type="ECO:0000313" key="2">
    <source>
        <dbReference type="Proteomes" id="UP000002668"/>
    </source>
</evidence>
<dbReference type="InParanoid" id="E5A5Y6"/>
<dbReference type="VEuPathDB" id="FungiDB:LEMA_uP082700.1"/>
<gene>
    <name evidence="1" type="ORF">LEMA_uP082700.1</name>
</gene>
<keyword evidence="2" id="KW-1185">Reference proteome</keyword>
<sequence length="36" mass="3800">MRHASISPDTKPTSTSVREIVLAGMIVRAAFLSLGS</sequence>
<name>E5A5Y6_LEPMJ</name>
<accession>E5A5Y6</accession>
<organism evidence="1 2">
    <name type="scientific">Leptosphaeria maculans (strain JN3 / isolate v23.1.3 / race Av1-4-5-6-7-8)</name>
    <name type="common">Blackleg fungus</name>
    <name type="synonym">Phoma lingam</name>
    <dbReference type="NCBI Taxonomy" id="985895"/>
    <lineage>
        <taxon>Eukaryota</taxon>
        <taxon>Fungi</taxon>
        <taxon>Dikarya</taxon>
        <taxon>Ascomycota</taxon>
        <taxon>Pezizomycotina</taxon>
        <taxon>Dothideomycetes</taxon>
        <taxon>Pleosporomycetidae</taxon>
        <taxon>Pleosporales</taxon>
        <taxon>Pleosporineae</taxon>
        <taxon>Leptosphaeriaceae</taxon>
        <taxon>Plenodomus</taxon>
        <taxon>Plenodomus lingam/Leptosphaeria maculans species complex</taxon>
    </lineage>
</organism>
<dbReference type="HOGENOM" id="CLU_3359865_0_0_1"/>
<evidence type="ECO:0000313" key="1">
    <source>
        <dbReference type="EMBL" id="CBX99031.1"/>
    </source>
</evidence>
<proteinExistence type="predicted"/>
<dbReference type="AlphaFoldDB" id="E5A5Y6"/>
<protein>
    <submittedName>
        <fullName evidence="1">Uncharacterized protein</fullName>
    </submittedName>
</protein>
<dbReference type="EMBL" id="FP929135">
    <property type="protein sequence ID" value="CBX99031.1"/>
    <property type="molecule type" value="Genomic_DNA"/>
</dbReference>
<reference evidence="2" key="1">
    <citation type="journal article" date="2011" name="Nat. Commun.">
        <title>Effector diversification within compartments of the Leptosphaeria maculans genome affected by Repeat-Induced Point mutations.</title>
        <authorList>
            <person name="Rouxel T."/>
            <person name="Grandaubert J."/>
            <person name="Hane J.K."/>
            <person name="Hoede C."/>
            <person name="van de Wouw A.P."/>
            <person name="Couloux A."/>
            <person name="Dominguez V."/>
            <person name="Anthouard V."/>
            <person name="Bally P."/>
            <person name="Bourras S."/>
            <person name="Cozijnsen A.J."/>
            <person name="Ciuffetti L.M."/>
            <person name="Degrave A."/>
            <person name="Dilmaghani A."/>
            <person name="Duret L."/>
            <person name="Fudal I."/>
            <person name="Goodwin S.B."/>
            <person name="Gout L."/>
            <person name="Glaser N."/>
            <person name="Linglin J."/>
            <person name="Kema G.H.J."/>
            <person name="Lapalu N."/>
            <person name="Lawrence C.B."/>
            <person name="May K."/>
            <person name="Meyer M."/>
            <person name="Ollivier B."/>
            <person name="Poulain J."/>
            <person name="Schoch C.L."/>
            <person name="Simon A."/>
            <person name="Spatafora J.W."/>
            <person name="Stachowiak A."/>
            <person name="Turgeon B.G."/>
            <person name="Tyler B.M."/>
            <person name="Vincent D."/>
            <person name="Weissenbach J."/>
            <person name="Amselem J."/>
            <person name="Quesneville H."/>
            <person name="Oliver R.P."/>
            <person name="Wincker P."/>
            <person name="Balesdent M.-H."/>
            <person name="Howlett B.J."/>
        </authorList>
    </citation>
    <scope>NUCLEOTIDE SEQUENCE [LARGE SCALE GENOMIC DNA]</scope>
    <source>
        <strain evidence="2">JN3 / isolate v23.1.3 / race Av1-4-5-6-7-8</strain>
    </source>
</reference>
<dbReference type="Proteomes" id="UP000002668">
    <property type="component" value="Genome"/>
</dbReference>